<feature type="region of interest" description="Disordered" evidence="1">
    <location>
        <begin position="117"/>
        <end position="146"/>
    </location>
</feature>
<evidence type="ECO:0000313" key="2">
    <source>
        <dbReference type="EMBL" id="JAB99972.1"/>
    </source>
</evidence>
<reference evidence="2" key="2">
    <citation type="journal article" date="2014" name="BMC Genomics">
        <title>A genomic perspective to assessing quality of mass-reared SIT flies used in Mediterranean fruit fly (Ceratitis capitata) eradication in California.</title>
        <authorList>
            <person name="Calla B."/>
            <person name="Hall B."/>
            <person name="Hou S."/>
            <person name="Geib S.M."/>
        </authorList>
    </citation>
    <scope>NUCLEOTIDE SEQUENCE</scope>
</reference>
<feature type="region of interest" description="Disordered" evidence="1">
    <location>
        <begin position="24"/>
        <end position="44"/>
    </location>
</feature>
<dbReference type="AlphaFoldDB" id="W8BMH2"/>
<proteinExistence type="evidence at transcript level"/>
<organism evidence="2">
    <name type="scientific">Ceratitis capitata</name>
    <name type="common">Mediterranean fruit fly</name>
    <name type="synonym">Tephritis capitata</name>
    <dbReference type="NCBI Taxonomy" id="7213"/>
    <lineage>
        <taxon>Eukaryota</taxon>
        <taxon>Metazoa</taxon>
        <taxon>Ecdysozoa</taxon>
        <taxon>Arthropoda</taxon>
        <taxon>Hexapoda</taxon>
        <taxon>Insecta</taxon>
        <taxon>Pterygota</taxon>
        <taxon>Neoptera</taxon>
        <taxon>Endopterygota</taxon>
        <taxon>Diptera</taxon>
        <taxon>Brachycera</taxon>
        <taxon>Muscomorpha</taxon>
        <taxon>Tephritoidea</taxon>
        <taxon>Tephritidae</taxon>
        <taxon>Ceratitis</taxon>
        <taxon>Ceratitis</taxon>
    </lineage>
</organism>
<sequence length="312" mass="34667">MTSATNINRSNSFVNALKWWPLQGHNHQSNNTTHGNAASGGGGGVAGGGGGGGCVSAGPSTASGLSLLGHLHSKTTTFGSSVAVQKLRESKWFKRDEQRIFCAVVECGFIVEVRSSSSTNNKTPLNKRTMRSNSSGSGGSGVDEYDIDENDLEDEDEDALQMQIRAQDENETPMTSWFGIVLCKTAKDNKPKPETIEIYTVKIRDNGTFKMVKLNLEDIWNQGWELRINNFADKEKSAHNEKDIRNQVSFARKAKHSLWNNNKHFVYWCRYGSRQQDVRKRQMSECVKWGSVGMNAGMILLMNKQKSYSTSK</sequence>
<name>W8BMH2_CERCA</name>
<reference evidence="2" key="1">
    <citation type="submission" date="2013-07" db="EMBL/GenBank/DDBJ databases">
        <authorList>
            <person name="Geib S."/>
        </authorList>
    </citation>
    <scope>NUCLEOTIDE SEQUENCE</scope>
</reference>
<feature type="compositionally biased region" description="Polar residues" evidence="1">
    <location>
        <begin position="25"/>
        <end position="34"/>
    </location>
</feature>
<dbReference type="EMBL" id="GAMC01006583">
    <property type="protein sequence ID" value="JAB99972.1"/>
    <property type="molecule type" value="mRNA"/>
</dbReference>
<protein>
    <submittedName>
        <fullName evidence="2">Uncharacterized protein</fullName>
    </submittedName>
</protein>
<evidence type="ECO:0000256" key="1">
    <source>
        <dbReference type="SAM" id="MobiDB-lite"/>
    </source>
</evidence>
<feature type="compositionally biased region" description="Polar residues" evidence="1">
    <location>
        <begin position="117"/>
        <end position="126"/>
    </location>
</feature>
<dbReference type="Gene3D" id="3.90.1720.10">
    <property type="entry name" value="endopeptidase domain like (from Nostoc punctiforme)"/>
    <property type="match status" value="1"/>
</dbReference>
<dbReference type="OrthoDB" id="6357691at2759"/>
<accession>W8BMH2</accession>